<comment type="caution">
    <text evidence="2">The sequence shown here is derived from an EMBL/GenBank/DDBJ whole genome shotgun (WGS) entry which is preliminary data.</text>
</comment>
<dbReference type="AlphaFoldDB" id="A0AB34HDF4"/>
<dbReference type="PANTHER" id="PTHR21856">
    <property type="entry name" value="FIBROUS SHEATH-INTERACTING PROTEIN 2"/>
    <property type="match status" value="1"/>
</dbReference>
<evidence type="ECO:0000313" key="2">
    <source>
        <dbReference type="EMBL" id="KAJ8788644.1"/>
    </source>
</evidence>
<reference evidence="2 3" key="1">
    <citation type="submission" date="2022-11" db="EMBL/GenBank/DDBJ databases">
        <title>Whole genome sequence of Eschrichtius robustus ER-17-0199.</title>
        <authorList>
            <person name="Bruniche-Olsen A."/>
            <person name="Black A.N."/>
            <person name="Fields C.J."/>
            <person name="Walden K."/>
            <person name="Dewoody J.A."/>
        </authorList>
    </citation>
    <scope>NUCLEOTIDE SEQUENCE [LARGE SCALE GENOMIC DNA]</scope>
    <source>
        <strain evidence="2">ER-17-0199</strain>
        <tissue evidence="2">Blubber</tissue>
    </source>
</reference>
<organism evidence="2 3">
    <name type="scientific">Eschrichtius robustus</name>
    <name type="common">California gray whale</name>
    <name type="synonym">Eschrichtius gibbosus</name>
    <dbReference type="NCBI Taxonomy" id="9764"/>
    <lineage>
        <taxon>Eukaryota</taxon>
        <taxon>Metazoa</taxon>
        <taxon>Chordata</taxon>
        <taxon>Craniata</taxon>
        <taxon>Vertebrata</taxon>
        <taxon>Euteleostomi</taxon>
        <taxon>Mammalia</taxon>
        <taxon>Eutheria</taxon>
        <taxon>Laurasiatheria</taxon>
        <taxon>Artiodactyla</taxon>
        <taxon>Whippomorpha</taxon>
        <taxon>Cetacea</taxon>
        <taxon>Mysticeti</taxon>
        <taxon>Eschrichtiidae</taxon>
        <taxon>Eschrichtius</taxon>
    </lineage>
</organism>
<accession>A0AB34HDF4</accession>
<name>A0AB34HDF4_ESCRO</name>
<dbReference type="GO" id="GO:0005739">
    <property type="term" value="C:mitochondrion"/>
    <property type="evidence" value="ECO:0007669"/>
    <property type="project" value="TreeGrafter"/>
</dbReference>
<gene>
    <name evidence="2" type="ORF">J1605_005375</name>
</gene>
<keyword evidence="3" id="KW-1185">Reference proteome</keyword>
<evidence type="ECO:0000313" key="3">
    <source>
        <dbReference type="Proteomes" id="UP001159641"/>
    </source>
</evidence>
<proteinExistence type="predicted"/>
<feature type="region of interest" description="Disordered" evidence="1">
    <location>
        <begin position="37"/>
        <end position="58"/>
    </location>
</feature>
<dbReference type="InterPro" id="IPR038891">
    <property type="entry name" value="FSIP2"/>
</dbReference>
<protein>
    <submittedName>
        <fullName evidence="2">Uncharacterized protein</fullName>
    </submittedName>
</protein>
<evidence type="ECO:0000256" key="1">
    <source>
        <dbReference type="SAM" id="MobiDB-lite"/>
    </source>
</evidence>
<dbReference type="EMBL" id="JAIQCJ010001602">
    <property type="protein sequence ID" value="KAJ8788644.1"/>
    <property type="molecule type" value="Genomic_DNA"/>
</dbReference>
<sequence length="267" mass="29099">MELYLSACSKAANVAATKTATSGLAADSQQCGDVSVSEDCSSLSSTRPPAGVGGGGGGAADGHVRSVWSVTVQLLAPSCGAAGGGARAALAATGRGAGGRELVTRKRRSSRLSGGAGPFSSLGWSNVAQKVHSGFSLFRPSYGFNLTDPYCRLLENQYKSLHDPHLRAYHKRKDILRRLKKGGYITSNNRIVCTLRELNKYRQYLTSLKLDFERNYIREQKMLAKQVNKLQEDNQIPGRSDVAQFQNWLLQEGTPSIKDRERLIRHR</sequence>
<dbReference type="PANTHER" id="PTHR21856:SF7">
    <property type="entry name" value="FIBROUS SHEATH-INTERACTING PROTEIN 2"/>
    <property type="match status" value="1"/>
</dbReference>
<dbReference type="Proteomes" id="UP001159641">
    <property type="component" value="Unassembled WGS sequence"/>
</dbReference>